<organism evidence="1 2">
    <name type="scientific">Mugilogobius chulae</name>
    <name type="common">yellowstripe goby</name>
    <dbReference type="NCBI Taxonomy" id="88201"/>
    <lineage>
        <taxon>Eukaryota</taxon>
        <taxon>Metazoa</taxon>
        <taxon>Chordata</taxon>
        <taxon>Craniata</taxon>
        <taxon>Vertebrata</taxon>
        <taxon>Euteleostomi</taxon>
        <taxon>Actinopterygii</taxon>
        <taxon>Neopterygii</taxon>
        <taxon>Teleostei</taxon>
        <taxon>Neoteleostei</taxon>
        <taxon>Acanthomorphata</taxon>
        <taxon>Gobiaria</taxon>
        <taxon>Gobiiformes</taxon>
        <taxon>Gobioidei</taxon>
        <taxon>Gobiidae</taxon>
        <taxon>Gobionellinae</taxon>
        <taxon>Mugilogobius</taxon>
    </lineage>
</organism>
<dbReference type="Proteomes" id="UP001460270">
    <property type="component" value="Unassembled WGS sequence"/>
</dbReference>
<keyword evidence="2" id="KW-1185">Reference proteome</keyword>
<sequence length="163" mass="18059">MGDLNARVGDERIEVVVGVHGVPGKNDSGERLIGMCTEREMVIGNTWFRKKEITQVTHTRTQNMGPEGGRGEEKAFLWTCHSPLDAGPLSAASQKVLFPFSSRREPVQLSCSGRCRPIVTSWSYGGETVPVSRCNSVARTGDPLNHLLQSDLRESTRKHEERL</sequence>
<reference evidence="2" key="1">
    <citation type="submission" date="2024-04" db="EMBL/GenBank/DDBJ databases">
        <title>Salinicola lusitanus LLJ914,a marine bacterium isolated from the Okinawa Trough.</title>
        <authorList>
            <person name="Li J."/>
        </authorList>
    </citation>
    <scope>NUCLEOTIDE SEQUENCE [LARGE SCALE GENOMIC DNA]</scope>
</reference>
<evidence type="ECO:0000313" key="2">
    <source>
        <dbReference type="Proteomes" id="UP001460270"/>
    </source>
</evidence>
<comment type="caution">
    <text evidence="1">The sequence shown here is derived from an EMBL/GenBank/DDBJ whole genome shotgun (WGS) entry which is preliminary data.</text>
</comment>
<accession>A0AAW0MQG5</accession>
<dbReference type="AlphaFoldDB" id="A0AAW0MQG5"/>
<gene>
    <name evidence="1" type="ORF">WMY93_032800</name>
</gene>
<name>A0AAW0MQG5_9GOBI</name>
<dbReference type="EMBL" id="JBBPFD010000078">
    <property type="protein sequence ID" value="KAK7880563.1"/>
    <property type="molecule type" value="Genomic_DNA"/>
</dbReference>
<protein>
    <submittedName>
        <fullName evidence="1">Uncharacterized protein</fullName>
    </submittedName>
</protein>
<evidence type="ECO:0000313" key="1">
    <source>
        <dbReference type="EMBL" id="KAK7880563.1"/>
    </source>
</evidence>
<proteinExistence type="predicted"/>